<dbReference type="PANTHER" id="PTHR25465">
    <property type="entry name" value="B-BOX DOMAIN CONTAINING"/>
    <property type="match status" value="1"/>
</dbReference>
<dbReference type="Proteomes" id="UP000265020">
    <property type="component" value="Unassembled WGS sequence"/>
</dbReference>
<evidence type="ECO:0000256" key="4">
    <source>
        <dbReference type="SAM" id="Phobius"/>
    </source>
</evidence>
<dbReference type="InterPro" id="IPR043136">
    <property type="entry name" value="B30.2/SPRY_sf"/>
</dbReference>
<dbReference type="Pfam" id="PF13765">
    <property type="entry name" value="PRY"/>
    <property type="match status" value="1"/>
</dbReference>
<dbReference type="GO" id="GO:0008270">
    <property type="term" value="F:zinc ion binding"/>
    <property type="evidence" value="ECO:0007669"/>
    <property type="project" value="UniProtKB-KW"/>
</dbReference>
<proteinExistence type="predicted"/>
<dbReference type="GO" id="GO:0005737">
    <property type="term" value="C:cytoplasm"/>
    <property type="evidence" value="ECO:0007669"/>
    <property type="project" value="UniProtKB-ARBA"/>
</dbReference>
<dbReference type="SUPFAM" id="SSF49899">
    <property type="entry name" value="Concanavalin A-like lectins/glucanases"/>
    <property type="match status" value="1"/>
</dbReference>
<reference evidence="6" key="2">
    <citation type="submission" date="2025-09" db="UniProtKB">
        <authorList>
            <consortium name="Ensembl"/>
        </authorList>
    </citation>
    <scope>IDENTIFICATION</scope>
</reference>
<name>A0A3Q2FYI3_CYPVA</name>
<dbReference type="CDD" id="cd16040">
    <property type="entry name" value="SPRY_PRY_SNTX"/>
    <property type="match status" value="1"/>
</dbReference>
<evidence type="ECO:0000256" key="1">
    <source>
        <dbReference type="ARBA" id="ARBA00022723"/>
    </source>
</evidence>
<keyword evidence="3" id="KW-0862">Zinc</keyword>
<evidence type="ECO:0000313" key="6">
    <source>
        <dbReference type="Ensembl" id="ENSCVAP00000013485.1"/>
    </source>
</evidence>
<protein>
    <recommendedName>
        <fullName evidence="5">B30.2/SPRY domain-containing protein</fullName>
    </recommendedName>
</protein>
<keyword evidence="4" id="KW-0812">Transmembrane</keyword>
<dbReference type="InterPro" id="IPR003879">
    <property type="entry name" value="Butyrophylin_SPRY"/>
</dbReference>
<evidence type="ECO:0000256" key="2">
    <source>
        <dbReference type="ARBA" id="ARBA00022771"/>
    </source>
</evidence>
<keyword evidence="1" id="KW-0479">Metal-binding</keyword>
<dbReference type="InterPro" id="IPR003877">
    <property type="entry name" value="SPRY_dom"/>
</dbReference>
<dbReference type="SMART" id="SM00449">
    <property type="entry name" value="SPRY"/>
    <property type="match status" value="1"/>
</dbReference>
<feature type="domain" description="B30.2/SPRY" evidence="5">
    <location>
        <begin position="28"/>
        <end position="220"/>
    </location>
</feature>
<dbReference type="InterPro" id="IPR051051">
    <property type="entry name" value="E3_ubiq-ligase_TRIM/RNF"/>
</dbReference>
<keyword evidence="4" id="KW-0472">Membrane</keyword>
<dbReference type="Ensembl" id="ENSCVAT00000021054.1">
    <property type="protein sequence ID" value="ENSCVAP00000013485.1"/>
    <property type="gene ID" value="ENSCVAG00000015999.1"/>
</dbReference>
<dbReference type="GeneTree" id="ENSGT01150000286922"/>
<evidence type="ECO:0000313" key="7">
    <source>
        <dbReference type="Proteomes" id="UP000265020"/>
    </source>
</evidence>
<sequence>MNSYEKLCTVFHTFLTFFSSYFVVFLLTVRSETAPKVRARFLKYSREIILDPNTANRLLSLSEGNRKVILTDHQQSYPDHKDRFTTWPQVLSRDSLTGRCYWEVEWKGVAIAAVSYDNINRADKSNEGSFGWNKKSWSLRCEKNSYIFQHNSIQTPVSGPVSSRIGVYLDHRAGILCFYSVSETMTLLHRVQTTFTKPLYAGIRLRSCINGSTADFVKLK</sequence>
<keyword evidence="2" id="KW-0863">Zinc-finger</keyword>
<dbReference type="OMA" id="GLWLYKT"/>
<dbReference type="InterPro" id="IPR006574">
    <property type="entry name" value="PRY"/>
</dbReference>
<dbReference type="PANTHER" id="PTHR25465:SF5">
    <property type="entry name" value="E3 UBIQUITIN_ISG15 LIGASE TRIM25-RELATED"/>
    <property type="match status" value="1"/>
</dbReference>
<dbReference type="InterPro" id="IPR001870">
    <property type="entry name" value="B30.2/SPRY"/>
</dbReference>
<dbReference type="Gene3D" id="2.60.120.920">
    <property type="match status" value="1"/>
</dbReference>
<evidence type="ECO:0000259" key="5">
    <source>
        <dbReference type="PROSITE" id="PS50188"/>
    </source>
</evidence>
<dbReference type="PROSITE" id="PS50188">
    <property type="entry name" value="B302_SPRY"/>
    <property type="match status" value="1"/>
</dbReference>
<organism evidence="6 7">
    <name type="scientific">Cyprinodon variegatus</name>
    <name type="common">Sheepshead minnow</name>
    <dbReference type="NCBI Taxonomy" id="28743"/>
    <lineage>
        <taxon>Eukaryota</taxon>
        <taxon>Metazoa</taxon>
        <taxon>Chordata</taxon>
        <taxon>Craniata</taxon>
        <taxon>Vertebrata</taxon>
        <taxon>Euteleostomi</taxon>
        <taxon>Actinopterygii</taxon>
        <taxon>Neopterygii</taxon>
        <taxon>Teleostei</taxon>
        <taxon>Neoteleostei</taxon>
        <taxon>Acanthomorphata</taxon>
        <taxon>Ovalentaria</taxon>
        <taxon>Atherinomorphae</taxon>
        <taxon>Cyprinodontiformes</taxon>
        <taxon>Cyprinodontidae</taxon>
        <taxon>Cyprinodon</taxon>
    </lineage>
</organism>
<keyword evidence="7" id="KW-1185">Reference proteome</keyword>
<dbReference type="AlphaFoldDB" id="A0A3Q2FYI3"/>
<accession>A0A3Q2FYI3</accession>
<dbReference type="PRINTS" id="PR01407">
    <property type="entry name" value="BUTYPHLNCDUF"/>
</dbReference>
<dbReference type="InterPro" id="IPR013320">
    <property type="entry name" value="ConA-like_dom_sf"/>
</dbReference>
<keyword evidence="4" id="KW-1133">Transmembrane helix</keyword>
<dbReference type="Pfam" id="PF00622">
    <property type="entry name" value="SPRY"/>
    <property type="match status" value="1"/>
</dbReference>
<dbReference type="SMART" id="SM00589">
    <property type="entry name" value="PRY"/>
    <property type="match status" value="1"/>
</dbReference>
<reference evidence="6" key="1">
    <citation type="submission" date="2025-08" db="UniProtKB">
        <authorList>
            <consortium name="Ensembl"/>
        </authorList>
    </citation>
    <scope>IDENTIFICATION</scope>
</reference>
<evidence type="ECO:0000256" key="3">
    <source>
        <dbReference type="ARBA" id="ARBA00022833"/>
    </source>
</evidence>
<feature type="transmembrane region" description="Helical" evidence="4">
    <location>
        <begin position="7"/>
        <end position="29"/>
    </location>
</feature>